<dbReference type="RefSeq" id="WP_260103930.1">
    <property type="nucleotide sequence ID" value="NZ_JALXSQ010000008.1"/>
</dbReference>
<evidence type="ECO:0000313" key="6">
    <source>
        <dbReference type="EMBL" id="MCT2042402.1"/>
    </source>
</evidence>
<keyword evidence="1 3" id="KW-0547">Nucleotide-binding</keyword>
<dbReference type="Proteomes" id="UP001525379">
    <property type="component" value="Unassembled WGS sequence"/>
</dbReference>
<evidence type="ECO:0000256" key="2">
    <source>
        <dbReference type="ARBA" id="ARBA00022840"/>
    </source>
</evidence>
<sequence length="539" mass="57220">MLNPPALPEHRFWRQWLAAAVVVFAGSAAHAASNSPAVGVFAMLLVILSLVAFEVEARRCPDASWAGLRPLLVEPGPAGWHLFAHHFAAHYESECRRVGLGDWLDAGTLVLERAELGPDGFIMVVRGPRAEDHAREFAAALNMPGLTVASADARGAVFIASPVATESVDRATLRAVLTDVGIDAGPDRLDVASVEGVPSADLWQVAVRGPSAVLADFDTDRLQRMAAVAGVRSVTVREHDYSDGRALIFAFRRTEPVSPTAAPRACTWRHGSNNAVIIGRDEMSGEEVSLNLAASNGHLALQGATRSGKSVAAYVLLGGLAQDVQDGTAVIGGLDPSGLLLAPFDTAPGGQFRAVGVSDAGATLAAVQAAVSEMDERIVQLRRDRTDKLTPSAQHPMLVVVLEEYPGLLAWLSSSDLGRKPGDRVTGRVKAAVQRLVQEGAKVGIRVVMIAQRFDAAIIDGAVRSNLALRCTLRVDNADAVKMLHPGATSKGVQRVRAFAPGQAVLEVAGQRPRLLRFDNASYRDYFTHVEGVLGCSHE</sequence>
<evidence type="ECO:0000256" key="4">
    <source>
        <dbReference type="SAM" id="SignalP"/>
    </source>
</evidence>
<name>A0ABT2HVR5_9MICO</name>
<dbReference type="InterPro" id="IPR002543">
    <property type="entry name" value="FtsK_dom"/>
</dbReference>
<dbReference type="InterPro" id="IPR050206">
    <property type="entry name" value="FtsK/SpoIIIE/SftA"/>
</dbReference>
<evidence type="ECO:0000256" key="3">
    <source>
        <dbReference type="PROSITE-ProRule" id="PRU00289"/>
    </source>
</evidence>
<keyword evidence="7" id="KW-1185">Reference proteome</keyword>
<proteinExistence type="predicted"/>
<feature type="binding site" evidence="3">
    <location>
        <begin position="303"/>
        <end position="310"/>
    </location>
    <ligand>
        <name>ATP</name>
        <dbReference type="ChEBI" id="CHEBI:30616"/>
    </ligand>
</feature>
<feature type="domain" description="FtsK" evidence="5">
    <location>
        <begin position="285"/>
        <end position="482"/>
    </location>
</feature>
<dbReference type="Gene3D" id="3.40.50.300">
    <property type="entry name" value="P-loop containing nucleotide triphosphate hydrolases"/>
    <property type="match status" value="1"/>
</dbReference>
<evidence type="ECO:0000259" key="5">
    <source>
        <dbReference type="PROSITE" id="PS50901"/>
    </source>
</evidence>
<evidence type="ECO:0000256" key="1">
    <source>
        <dbReference type="ARBA" id="ARBA00022741"/>
    </source>
</evidence>
<dbReference type="PROSITE" id="PS50901">
    <property type="entry name" value="FTSK"/>
    <property type="match status" value="1"/>
</dbReference>
<gene>
    <name evidence="6" type="ORF">M3D15_03495</name>
</gene>
<dbReference type="InterPro" id="IPR027417">
    <property type="entry name" value="P-loop_NTPase"/>
</dbReference>
<dbReference type="SUPFAM" id="SSF52540">
    <property type="entry name" value="P-loop containing nucleoside triphosphate hydrolases"/>
    <property type="match status" value="1"/>
</dbReference>
<dbReference type="EMBL" id="JALXSQ010000008">
    <property type="protein sequence ID" value="MCT2042402.1"/>
    <property type="molecule type" value="Genomic_DNA"/>
</dbReference>
<dbReference type="PANTHER" id="PTHR22683:SF41">
    <property type="entry name" value="DNA TRANSLOCASE FTSK"/>
    <property type="match status" value="1"/>
</dbReference>
<reference evidence="6 7" key="1">
    <citation type="submission" date="2022-04" db="EMBL/GenBank/DDBJ databases">
        <title>Human microbiome associated bacterial genomes.</title>
        <authorList>
            <person name="Sandstrom S."/>
            <person name="Salamzade R."/>
            <person name="Kalan L.R."/>
        </authorList>
    </citation>
    <scope>NUCLEOTIDE SEQUENCE [LARGE SCALE GENOMIC DNA]</scope>
    <source>
        <strain evidence="7">p3-SID1799</strain>
    </source>
</reference>
<feature type="signal peptide" evidence="4">
    <location>
        <begin position="1"/>
        <end position="31"/>
    </location>
</feature>
<feature type="chain" id="PRO_5045878393" evidence="4">
    <location>
        <begin position="32"/>
        <end position="539"/>
    </location>
</feature>
<keyword evidence="4" id="KW-0732">Signal</keyword>
<comment type="caution">
    <text evidence="6">The sequence shown here is derived from an EMBL/GenBank/DDBJ whole genome shotgun (WGS) entry which is preliminary data.</text>
</comment>
<evidence type="ECO:0000313" key="7">
    <source>
        <dbReference type="Proteomes" id="UP001525379"/>
    </source>
</evidence>
<dbReference type="Pfam" id="PF01580">
    <property type="entry name" value="FtsK_SpoIIIE"/>
    <property type="match status" value="1"/>
</dbReference>
<accession>A0ABT2HVR5</accession>
<protein>
    <submittedName>
        <fullName evidence="6">FtsK/SpoIIIE domain-containing protein</fullName>
    </submittedName>
</protein>
<organism evidence="6 7">
    <name type="scientific">Pseudoclavibacter albus</name>
    <dbReference type="NCBI Taxonomy" id="272241"/>
    <lineage>
        <taxon>Bacteria</taxon>
        <taxon>Bacillati</taxon>
        <taxon>Actinomycetota</taxon>
        <taxon>Actinomycetes</taxon>
        <taxon>Micrococcales</taxon>
        <taxon>Microbacteriaceae</taxon>
        <taxon>Pseudoclavibacter</taxon>
    </lineage>
</organism>
<dbReference type="PANTHER" id="PTHR22683">
    <property type="entry name" value="SPORULATION PROTEIN RELATED"/>
    <property type="match status" value="1"/>
</dbReference>
<keyword evidence="2 3" id="KW-0067">ATP-binding</keyword>